<feature type="transmembrane region" description="Helical" evidence="4">
    <location>
        <begin position="7"/>
        <end position="28"/>
    </location>
</feature>
<evidence type="ECO:0000259" key="5">
    <source>
        <dbReference type="PROSITE" id="PS51444"/>
    </source>
</evidence>
<dbReference type="InterPro" id="IPR042201">
    <property type="entry name" value="FH2_Formin_sf"/>
</dbReference>
<feature type="compositionally biased region" description="Low complexity" evidence="3">
    <location>
        <begin position="112"/>
        <end position="144"/>
    </location>
</feature>
<keyword evidence="4" id="KW-1133">Transmembrane helix</keyword>
<evidence type="ECO:0000313" key="7">
    <source>
        <dbReference type="RefSeq" id="XP_070139422.1"/>
    </source>
</evidence>
<proteinExistence type="inferred from homology"/>
<comment type="similarity">
    <text evidence="1">Belongs to the formin homology family. Cappuccino subfamily.</text>
</comment>
<dbReference type="PANTHER" id="PTHR45920">
    <property type="entry name" value="FORMIN HOMOLOGY 2 DOMAIN CONTAINING, ISOFORM I"/>
    <property type="match status" value="1"/>
</dbReference>
<dbReference type="SMART" id="SM00498">
    <property type="entry name" value="FH2"/>
    <property type="match status" value="1"/>
</dbReference>
<reference evidence="6" key="1">
    <citation type="submission" date="2025-05" db="UniProtKB">
        <authorList>
            <consortium name="RefSeq"/>
        </authorList>
    </citation>
    <scope>NUCLEOTIDE SEQUENCE [LARGE SCALE GENOMIC DNA]</scope>
    <source>
        <strain evidence="6">14028-0561.14</strain>
    </source>
</reference>
<organism evidence="6 7">
    <name type="scientific">Drosophila kikkawai</name>
    <name type="common">Fruit fly</name>
    <dbReference type="NCBI Taxonomy" id="30033"/>
    <lineage>
        <taxon>Eukaryota</taxon>
        <taxon>Metazoa</taxon>
        <taxon>Ecdysozoa</taxon>
        <taxon>Arthropoda</taxon>
        <taxon>Hexapoda</taxon>
        <taxon>Insecta</taxon>
        <taxon>Pterygota</taxon>
        <taxon>Neoptera</taxon>
        <taxon>Endopterygota</taxon>
        <taxon>Diptera</taxon>
        <taxon>Brachycera</taxon>
        <taxon>Muscomorpha</taxon>
        <taxon>Ephydroidea</taxon>
        <taxon>Drosophilidae</taxon>
        <taxon>Drosophila</taxon>
        <taxon>Sophophora</taxon>
    </lineage>
</organism>
<evidence type="ECO:0000256" key="3">
    <source>
        <dbReference type="SAM" id="MobiDB-lite"/>
    </source>
</evidence>
<keyword evidence="4" id="KW-0472">Membrane</keyword>
<dbReference type="Proteomes" id="UP001652661">
    <property type="component" value="Chromosome 2L"/>
</dbReference>
<dbReference type="GeneID" id="108086108"/>
<dbReference type="Gene3D" id="1.20.58.2220">
    <property type="entry name" value="Formin, FH2 domain"/>
    <property type="match status" value="1"/>
</dbReference>
<feature type="region of interest" description="Disordered" evidence="3">
    <location>
        <begin position="48"/>
        <end position="182"/>
    </location>
</feature>
<feature type="compositionally biased region" description="Low complexity" evidence="3">
    <location>
        <begin position="92"/>
        <end position="104"/>
    </location>
</feature>
<accession>A0ABM4G9N0</accession>
<dbReference type="Pfam" id="PF02181">
    <property type="entry name" value="FH2"/>
    <property type="match status" value="1"/>
</dbReference>
<feature type="compositionally biased region" description="Polar residues" evidence="3">
    <location>
        <begin position="145"/>
        <end position="156"/>
    </location>
</feature>
<feature type="compositionally biased region" description="Basic residues" evidence="3">
    <location>
        <begin position="62"/>
        <end position="80"/>
    </location>
</feature>
<gene>
    <name evidence="7" type="primary">capu</name>
</gene>
<evidence type="ECO:0000256" key="4">
    <source>
        <dbReference type="SAM" id="Phobius"/>
    </source>
</evidence>
<feature type="domain" description="FH2" evidence="5">
    <location>
        <begin position="814"/>
        <end position="1222"/>
    </location>
</feature>
<dbReference type="SUPFAM" id="SSF101447">
    <property type="entry name" value="Formin homology 2 domain (FH2 domain)"/>
    <property type="match status" value="1"/>
</dbReference>
<dbReference type="PRINTS" id="PR00828">
    <property type="entry name" value="FORMIN"/>
</dbReference>
<evidence type="ECO:0000256" key="1">
    <source>
        <dbReference type="ARBA" id="ARBA00005271"/>
    </source>
</evidence>
<keyword evidence="6" id="KW-1185">Reference proteome</keyword>
<dbReference type="PANTHER" id="PTHR45920:SF7">
    <property type="entry name" value="FORMIN-G"/>
    <property type="match status" value="1"/>
</dbReference>
<reference evidence="7" key="2">
    <citation type="submission" date="2025-08" db="UniProtKB">
        <authorList>
            <consortium name="RefSeq"/>
        </authorList>
    </citation>
    <scope>IDENTIFICATION</scope>
    <source>
        <strain evidence="7">14028-0561.14</strain>
        <tissue evidence="7">Whole fly</tissue>
    </source>
</reference>
<feature type="coiled-coil region" evidence="2">
    <location>
        <begin position="1087"/>
        <end position="1114"/>
    </location>
</feature>
<dbReference type="InterPro" id="IPR015425">
    <property type="entry name" value="FH2_Formin"/>
</dbReference>
<feature type="compositionally biased region" description="Pro residues" evidence="3">
    <location>
        <begin position="668"/>
        <end position="745"/>
    </location>
</feature>
<keyword evidence="2" id="KW-0175">Coiled coil</keyword>
<evidence type="ECO:0000313" key="6">
    <source>
        <dbReference type="Proteomes" id="UP001652661"/>
    </source>
</evidence>
<feature type="compositionally biased region" description="Polar residues" evidence="3">
    <location>
        <begin position="810"/>
        <end position="819"/>
    </location>
</feature>
<dbReference type="RefSeq" id="XP_070139422.1">
    <property type="nucleotide sequence ID" value="XM_070283321.1"/>
</dbReference>
<name>A0ABM4G9N0_DROKI</name>
<protein>
    <submittedName>
        <fullName evidence="7">Protein cappuccino isoform X7</fullName>
    </submittedName>
</protein>
<sequence>MLQDYLVGEFCSLASIPMSVLILMVLLYCATGKMQLYQAPLAQVPKSTIETRGGKASEGNNRRRRRSRRRRWRRRRRRRSIVSAMQQHHHSSSSSSDNSSSSSDSSHRTNETNHNYNNNHTNNKPNNNHNYNNRNYNNNNNNTNKSNMGNSQNRAANSDEKSTPGAGSLVRLGIDSGGGGVGSGGGVGVGVTLVQRQSSRSRVLSRLVGQKRIREAFLHSPKAAASLEANAGGSGDWITAETEVEHGQLDAVAEQIDFRAAGAGTGATSSSLETQSTVIISFKSSQTPVQSQTNSATAAAPPAGFDNVEDDTAPLPCLPAPPPGFGTPTTPHHLSSNVLKKVASFTVEKSSAGNSSTPSANAPLLAEETTLLATTPTSSQLLVATQNPEIGVGVGGVGSSTSSSRRGSSYVPEKLSFAAYEKFEGQMLMKWLISTMQSNPKSPANECFNQDNSFFNSLALQFCNNLKYVGVLKQISSEHLDGGFSPYEMYQWTHTEQPTTSLPLTPGKLDKVAAWPFSSTPAGLRTLEASSLAGAGGAGGALGGAITASTTALTTATTDSQKTLQQILKKRLLNCSTLAEVHAVVNELLSSVDEPPRRPSKRCVNLTELLNASEATIYEYNKSGGADTGLKSYADAGTQTETATEVAECKGSCKCGESPKEKETTAAAPPPPPPPPPPAPALGGPPPPPPPPPGFGIPAPPPIPAPPRAPGAPPPPPPPPGSCAAPPPPPPAPGGPGAPPPPPMSPSDSAKPLNSPAPLPDPAEGNWFHRTNTLRKSAVNPPKPMRPLYWTRIVTSAPPAPRPPSVANSTDSTENSGSSPDEPPPATTVDGAAGEDPPTKEIWTEIEETPLDNIDEFTELFSRQAIAPVTKPIELKVKRAKSIKVLDPERSRNVGIIWKSLHVTSAEIEHAIYHIDTSVVSLEALQHIRNMQASEDELQKIKEAAGGDIPLDLPEQFLLDTSLISMASERISCIVFQAEFEESVTQLVRKIETVTQLSRQLIESEDLKLVFSIILTLGNYMNGGNRQRGQADGFNLDILGKLKDVKSKESHTTLLHFIVRTYIAHRRKEGVHPLEIQLPIPEPPDVERAAQMDFEDVQRQITELNRKYAGCKRTTAKVLAASRPDILEPFKSKMEEFVEAADKSIAKLRQSLEECRELFLETMRFYHFSPKACTLTLSQCTPDQFFEYWTNFTNDFKDIWKKEITSLLNDLMKKSKQAQIESRRNVSTKVEKSGRVSLKERMLMRRSKN</sequence>
<feature type="region of interest" description="Disordered" evidence="3">
    <location>
        <begin position="647"/>
        <end position="838"/>
    </location>
</feature>
<evidence type="ECO:0000256" key="2">
    <source>
        <dbReference type="SAM" id="Coils"/>
    </source>
</evidence>
<dbReference type="InterPro" id="IPR001265">
    <property type="entry name" value="Formin_Cappuccino_subfam"/>
</dbReference>
<keyword evidence="4" id="KW-0812">Transmembrane</keyword>
<dbReference type="PROSITE" id="PS51444">
    <property type="entry name" value="FH2"/>
    <property type="match status" value="1"/>
</dbReference>